<keyword evidence="1" id="KW-0472">Membrane</keyword>
<protein>
    <submittedName>
        <fullName evidence="2">Uncharacterized protein</fullName>
    </submittedName>
</protein>
<organism evidence="2">
    <name type="scientific">Arion vulgaris</name>
    <dbReference type="NCBI Taxonomy" id="1028688"/>
    <lineage>
        <taxon>Eukaryota</taxon>
        <taxon>Metazoa</taxon>
        <taxon>Spiralia</taxon>
        <taxon>Lophotrochozoa</taxon>
        <taxon>Mollusca</taxon>
        <taxon>Gastropoda</taxon>
        <taxon>Heterobranchia</taxon>
        <taxon>Euthyneura</taxon>
        <taxon>Panpulmonata</taxon>
        <taxon>Eupulmonata</taxon>
        <taxon>Stylommatophora</taxon>
        <taxon>Helicina</taxon>
        <taxon>Arionoidea</taxon>
        <taxon>Arionidae</taxon>
        <taxon>Arion</taxon>
    </lineage>
</organism>
<keyword evidence="1" id="KW-0812">Transmembrane</keyword>
<evidence type="ECO:0000313" key="2">
    <source>
        <dbReference type="EMBL" id="CEK80723.1"/>
    </source>
</evidence>
<name>A0A0B7AIP8_9EUPU</name>
<dbReference type="AlphaFoldDB" id="A0A0B7AIP8"/>
<sequence length="71" mass="7858">MPTKNVAIPAKTNPVHMQIFLDLLVPKMGIVLFPIVAQNKDPNIRNKAVNETSSPVSCTENFRNLLKNTGK</sequence>
<evidence type="ECO:0000313" key="3">
    <source>
        <dbReference type="EMBL" id="CEK80727.1"/>
    </source>
</evidence>
<dbReference type="EMBL" id="HACG01033858">
    <property type="protein sequence ID" value="CEK80723.1"/>
    <property type="molecule type" value="Transcribed_RNA"/>
</dbReference>
<gene>
    <name evidence="2" type="primary">ORF122382</name>
    <name evidence="3" type="synonym">ORF122395</name>
</gene>
<feature type="transmembrane region" description="Helical" evidence="1">
    <location>
        <begin position="19"/>
        <end position="37"/>
    </location>
</feature>
<proteinExistence type="predicted"/>
<evidence type="ECO:0000256" key="1">
    <source>
        <dbReference type="SAM" id="Phobius"/>
    </source>
</evidence>
<reference evidence="2" key="1">
    <citation type="submission" date="2014-12" db="EMBL/GenBank/DDBJ databases">
        <title>Insight into the proteome of Arion vulgaris.</title>
        <authorList>
            <person name="Aradska J."/>
            <person name="Bulat T."/>
            <person name="Smidak R."/>
            <person name="Sarate P."/>
            <person name="Gangsoo J."/>
            <person name="Sialana F."/>
            <person name="Bilban M."/>
            <person name="Lubec G."/>
        </authorList>
    </citation>
    <scope>NUCLEOTIDE SEQUENCE</scope>
    <source>
        <tissue evidence="2">Skin</tissue>
    </source>
</reference>
<accession>A0A0B7AIP8</accession>
<dbReference type="EMBL" id="HACG01033862">
    <property type="protein sequence ID" value="CEK80727.1"/>
    <property type="molecule type" value="Transcribed_RNA"/>
</dbReference>
<keyword evidence="1" id="KW-1133">Transmembrane helix</keyword>